<protein>
    <submittedName>
        <fullName evidence="1">Uncharacterized protein</fullName>
    </submittedName>
</protein>
<dbReference type="KEGG" id="hch:HCH_06064"/>
<dbReference type="Gene3D" id="2.60.120.330">
    <property type="entry name" value="B-lactam Antibiotic, Isopenicillin N Synthase, Chain"/>
    <property type="match status" value="1"/>
</dbReference>
<keyword evidence="2" id="KW-1185">Reference proteome</keyword>
<dbReference type="STRING" id="349521.HCH_06064"/>
<dbReference type="OrthoDB" id="1441538at2"/>
<reference evidence="1 2" key="1">
    <citation type="journal article" date="2005" name="Nucleic Acids Res.">
        <title>Genomic blueprint of Hahella chejuensis, a marine microbe producing an algicidal agent.</title>
        <authorList>
            <person name="Jeong H."/>
            <person name="Yim J.H."/>
            <person name="Lee C."/>
            <person name="Choi S.-H."/>
            <person name="Park Y.K."/>
            <person name="Yoon S.H."/>
            <person name="Hur C.-G."/>
            <person name="Kang H.-Y."/>
            <person name="Kim D."/>
            <person name="Lee H.H."/>
            <person name="Park K.H."/>
            <person name="Park S.-H."/>
            <person name="Park H.-S."/>
            <person name="Lee H.K."/>
            <person name="Oh T.K."/>
            <person name="Kim J.F."/>
        </authorList>
    </citation>
    <scope>NUCLEOTIDE SEQUENCE [LARGE SCALE GENOMIC DNA]</scope>
    <source>
        <strain evidence="1 2">KCTC 2396</strain>
    </source>
</reference>
<dbReference type="HOGENOM" id="CLU_1308677_0_0_6"/>
<sequence>MSEVGRQVVLNAYCARLPASFDVRGLLRDLEMLLITLWEGNFSACNFNDGWDALPVDGLVTGAGVASSRPGADAVASLRKGEMRDVFEYLQCPLAAARIMRLNPGIIIEDYHSLNPLEREDVVRLQVPISLSKGLSFRVNETPAQMVEGEVWYFNPGLSLRVENAGGEASVYLEIDGVLNDWLYAEINRARLPKLEQADVEMGAYYGYPA</sequence>
<dbReference type="eggNOG" id="COG3555">
    <property type="taxonomic scope" value="Bacteria"/>
</dbReference>
<dbReference type="EMBL" id="CP000155">
    <property type="protein sequence ID" value="ABC32713.1"/>
    <property type="molecule type" value="Genomic_DNA"/>
</dbReference>
<dbReference type="SUPFAM" id="SSF51197">
    <property type="entry name" value="Clavaminate synthase-like"/>
    <property type="match status" value="1"/>
</dbReference>
<dbReference type="AlphaFoldDB" id="Q2S9G1"/>
<evidence type="ECO:0000313" key="2">
    <source>
        <dbReference type="Proteomes" id="UP000000238"/>
    </source>
</evidence>
<dbReference type="Proteomes" id="UP000000238">
    <property type="component" value="Chromosome"/>
</dbReference>
<dbReference type="InterPro" id="IPR027443">
    <property type="entry name" value="IPNS-like_sf"/>
</dbReference>
<proteinExistence type="predicted"/>
<name>Q2S9G1_HAHCH</name>
<organism evidence="1 2">
    <name type="scientific">Hahella chejuensis (strain KCTC 2396)</name>
    <dbReference type="NCBI Taxonomy" id="349521"/>
    <lineage>
        <taxon>Bacteria</taxon>
        <taxon>Pseudomonadati</taxon>
        <taxon>Pseudomonadota</taxon>
        <taxon>Gammaproteobacteria</taxon>
        <taxon>Oceanospirillales</taxon>
        <taxon>Hahellaceae</taxon>
        <taxon>Hahella</taxon>
    </lineage>
</organism>
<accession>Q2S9G1</accession>
<dbReference type="RefSeq" id="WP_011399771.1">
    <property type="nucleotide sequence ID" value="NC_007645.1"/>
</dbReference>
<evidence type="ECO:0000313" key="1">
    <source>
        <dbReference type="EMBL" id="ABC32713.1"/>
    </source>
</evidence>
<gene>
    <name evidence="1" type="ordered locus">HCH_06064</name>
</gene>